<dbReference type="Proteomes" id="UP000270094">
    <property type="component" value="Unassembled WGS sequence"/>
</dbReference>
<proteinExistence type="predicted"/>
<dbReference type="EMBL" id="UYYB01097512">
    <property type="protein sequence ID" value="VDM76695.1"/>
    <property type="molecule type" value="Genomic_DNA"/>
</dbReference>
<reference evidence="2 3" key="1">
    <citation type="submission" date="2018-11" db="EMBL/GenBank/DDBJ databases">
        <authorList>
            <consortium name="Pathogen Informatics"/>
        </authorList>
    </citation>
    <scope>NUCLEOTIDE SEQUENCE [LARGE SCALE GENOMIC DNA]</scope>
</reference>
<evidence type="ECO:0000256" key="1">
    <source>
        <dbReference type="SAM" id="MobiDB-lite"/>
    </source>
</evidence>
<feature type="compositionally biased region" description="Acidic residues" evidence="1">
    <location>
        <begin position="71"/>
        <end position="84"/>
    </location>
</feature>
<evidence type="ECO:0000313" key="3">
    <source>
        <dbReference type="Proteomes" id="UP000270094"/>
    </source>
</evidence>
<gene>
    <name evidence="2" type="ORF">SVUK_LOCUS11693</name>
</gene>
<protein>
    <submittedName>
        <fullName evidence="2">Uncharacterized protein</fullName>
    </submittedName>
</protein>
<organism evidence="2 3">
    <name type="scientific">Strongylus vulgaris</name>
    <name type="common">Blood worm</name>
    <dbReference type="NCBI Taxonomy" id="40348"/>
    <lineage>
        <taxon>Eukaryota</taxon>
        <taxon>Metazoa</taxon>
        <taxon>Ecdysozoa</taxon>
        <taxon>Nematoda</taxon>
        <taxon>Chromadorea</taxon>
        <taxon>Rhabditida</taxon>
        <taxon>Rhabditina</taxon>
        <taxon>Rhabditomorpha</taxon>
        <taxon>Strongyloidea</taxon>
        <taxon>Strongylidae</taxon>
        <taxon>Strongylus</taxon>
    </lineage>
</organism>
<keyword evidence="3" id="KW-1185">Reference proteome</keyword>
<feature type="compositionally biased region" description="Acidic residues" evidence="1">
    <location>
        <begin position="101"/>
        <end position="113"/>
    </location>
</feature>
<evidence type="ECO:0000313" key="2">
    <source>
        <dbReference type="EMBL" id="VDM76695.1"/>
    </source>
</evidence>
<dbReference type="OrthoDB" id="5871864at2759"/>
<feature type="compositionally biased region" description="Low complexity" evidence="1">
    <location>
        <begin position="85"/>
        <end position="100"/>
    </location>
</feature>
<accession>A0A3P7L1V5</accession>
<dbReference type="AlphaFoldDB" id="A0A3P7L1V5"/>
<sequence>MASLTYEYTAPKILLADGPRCEKAGTYVVYHGAVAYKCVEDAAVAAKRGKRAAEEEEEEETSTTDITLETSETEEPTTPEDEDVATTTDEQLTTDEVVTTVEEEATTTEEDVETTAAPESPTDAPVPAVKSEQYEISGEVIVETPQPIFESQWNTLAEQIQQKLERRRVIFTADIFVEML</sequence>
<name>A0A3P7L1V5_STRVU</name>
<feature type="region of interest" description="Disordered" evidence="1">
    <location>
        <begin position="49"/>
        <end position="127"/>
    </location>
</feature>